<dbReference type="InterPro" id="IPR050469">
    <property type="entry name" value="Diguanylate_Cyclase"/>
</dbReference>
<name>A0ABQ4D0P9_9ACTN</name>
<dbReference type="InterPro" id="IPR029787">
    <property type="entry name" value="Nucleotide_cyclase"/>
</dbReference>
<dbReference type="InterPro" id="IPR029016">
    <property type="entry name" value="GAF-like_dom_sf"/>
</dbReference>
<accession>A0ABQ4D0P9</accession>
<dbReference type="PROSITE" id="PS50887">
    <property type="entry name" value="GGDEF"/>
    <property type="match status" value="1"/>
</dbReference>
<evidence type="ECO:0000313" key="3">
    <source>
        <dbReference type="Proteomes" id="UP000604117"/>
    </source>
</evidence>
<dbReference type="SUPFAM" id="SSF55781">
    <property type="entry name" value="GAF domain-like"/>
    <property type="match status" value="2"/>
</dbReference>
<protein>
    <recommendedName>
        <fullName evidence="1">GGDEF domain-containing protein</fullName>
    </recommendedName>
</protein>
<organism evidence="2 3">
    <name type="scientific">Asanoa siamensis</name>
    <dbReference type="NCBI Taxonomy" id="926357"/>
    <lineage>
        <taxon>Bacteria</taxon>
        <taxon>Bacillati</taxon>
        <taxon>Actinomycetota</taxon>
        <taxon>Actinomycetes</taxon>
        <taxon>Micromonosporales</taxon>
        <taxon>Micromonosporaceae</taxon>
        <taxon>Asanoa</taxon>
    </lineage>
</organism>
<dbReference type="PANTHER" id="PTHR45138">
    <property type="entry name" value="REGULATORY COMPONENTS OF SENSORY TRANSDUCTION SYSTEM"/>
    <property type="match status" value="1"/>
</dbReference>
<dbReference type="SMART" id="SM00267">
    <property type="entry name" value="GGDEF"/>
    <property type="match status" value="1"/>
</dbReference>
<dbReference type="EMBL" id="BONE01000079">
    <property type="protein sequence ID" value="GIF77116.1"/>
    <property type="molecule type" value="Genomic_DNA"/>
</dbReference>
<dbReference type="Gene3D" id="3.30.70.270">
    <property type="match status" value="1"/>
</dbReference>
<evidence type="ECO:0000313" key="2">
    <source>
        <dbReference type="EMBL" id="GIF77116.1"/>
    </source>
</evidence>
<gene>
    <name evidence="2" type="ORF">Asi02nite_66340</name>
</gene>
<dbReference type="InterPro" id="IPR003018">
    <property type="entry name" value="GAF"/>
</dbReference>
<dbReference type="InterPro" id="IPR043128">
    <property type="entry name" value="Rev_trsase/Diguanyl_cyclase"/>
</dbReference>
<dbReference type="CDD" id="cd01949">
    <property type="entry name" value="GGDEF"/>
    <property type="match status" value="1"/>
</dbReference>
<evidence type="ECO:0000259" key="1">
    <source>
        <dbReference type="PROSITE" id="PS50887"/>
    </source>
</evidence>
<keyword evidence="3" id="KW-1185">Reference proteome</keyword>
<dbReference type="NCBIfam" id="TIGR00254">
    <property type="entry name" value="GGDEF"/>
    <property type="match status" value="1"/>
</dbReference>
<dbReference type="Gene3D" id="3.30.450.40">
    <property type="match status" value="2"/>
</dbReference>
<dbReference type="Pfam" id="PF00990">
    <property type="entry name" value="GGDEF"/>
    <property type="match status" value="1"/>
</dbReference>
<dbReference type="Proteomes" id="UP000604117">
    <property type="component" value="Unassembled WGS sequence"/>
</dbReference>
<dbReference type="InterPro" id="IPR000160">
    <property type="entry name" value="GGDEF_dom"/>
</dbReference>
<dbReference type="SUPFAM" id="SSF55073">
    <property type="entry name" value="Nucleotide cyclase"/>
    <property type="match status" value="1"/>
</dbReference>
<feature type="domain" description="GGDEF" evidence="1">
    <location>
        <begin position="352"/>
        <end position="475"/>
    </location>
</feature>
<dbReference type="Pfam" id="PF13185">
    <property type="entry name" value="GAF_2"/>
    <property type="match status" value="1"/>
</dbReference>
<sequence>MLEQERIVRDVTARLTRASSAEDACRVTVTTLSAHTGAMSAALLPVRDNLRCIAASGAWQVFTTVRAGRGVCGRAFRTGRTQTVTAVSADPDYIPVGAQGVQLEVSAPLLDTTDRPIGVLNVEWRTAVDVDNARAVVEAVAACLGDRITRLGGPPAENSSEKLLRHAGALTTAATEWELMAAANDAARDLSGLDAAVLVMGDGERIRVGMPTVLPNDFEARLRQVMAGLPESTLLEMVMLAHRHGSSYTLGEKDHCPPQVYRPLLAAGVATLIGVPVGPADAGGVMLIADERTMEPDPSTVNLMEMLAAHAWANLDRLRTLAQLRELAMSDPLTGLRHQGPFNERIRSATPGRTALLAIDIDQFKVINDTYGHQEGDAVLVALSRALKHALRHADELFRLGGDEFVAVLEVRHPSEAMTIADRLTAAARAIGRTVSIGVALVDEDEPPERALRRADAAMYGVKRDGRNGARLAPGASTGRTA</sequence>
<reference evidence="2 3" key="1">
    <citation type="submission" date="2021-01" db="EMBL/GenBank/DDBJ databases">
        <title>Whole genome shotgun sequence of Asanoa siamensis NBRC 107932.</title>
        <authorList>
            <person name="Komaki H."/>
            <person name="Tamura T."/>
        </authorList>
    </citation>
    <scope>NUCLEOTIDE SEQUENCE [LARGE SCALE GENOMIC DNA]</scope>
    <source>
        <strain evidence="2 3">NBRC 107932</strain>
    </source>
</reference>
<comment type="caution">
    <text evidence="2">The sequence shown here is derived from an EMBL/GenBank/DDBJ whole genome shotgun (WGS) entry which is preliminary data.</text>
</comment>
<dbReference type="PANTHER" id="PTHR45138:SF9">
    <property type="entry name" value="DIGUANYLATE CYCLASE DGCM-RELATED"/>
    <property type="match status" value="1"/>
</dbReference>
<proteinExistence type="predicted"/>